<name>A0ABW1WTH1_9HYPH</name>
<organism evidence="1 2">
    <name type="scientific">Methylorubrum zatmanii</name>
    <dbReference type="NCBI Taxonomy" id="29429"/>
    <lineage>
        <taxon>Bacteria</taxon>
        <taxon>Pseudomonadati</taxon>
        <taxon>Pseudomonadota</taxon>
        <taxon>Alphaproteobacteria</taxon>
        <taxon>Hyphomicrobiales</taxon>
        <taxon>Methylobacteriaceae</taxon>
        <taxon>Methylorubrum</taxon>
    </lineage>
</organism>
<evidence type="ECO:0000313" key="1">
    <source>
        <dbReference type="EMBL" id="MFC6391808.1"/>
    </source>
</evidence>
<dbReference type="Proteomes" id="UP001596237">
    <property type="component" value="Unassembled WGS sequence"/>
</dbReference>
<comment type="caution">
    <text evidence="1">The sequence shown here is derived from an EMBL/GenBank/DDBJ whole genome shotgun (WGS) entry which is preliminary data.</text>
</comment>
<proteinExistence type="predicted"/>
<sequence>MDLTFNSATRQQAKPPASSEEMLRAMREMMALLPPAEPEIHFGFGAMGLLPSGGLRIIEDPNMVETVEDWSEVRSPSRAARRRRQGHRQRIRYVSRPKRDVFKIGSALVMHPDMAREIAVRLAPTPALNREEADRHG</sequence>
<keyword evidence="2" id="KW-1185">Reference proteome</keyword>
<accession>A0ABW1WTH1</accession>
<dbReference type="EMBL" id="JBHSTT010000085">
    <property type="protein sequence ID" value="MFC6391808.1"/>
    <property type="molecule type" value="Genomic_DNA"/>
</dbReference>
<reference evidence="2" key="1">
    <citation type="journal article" date="2019" name="Int. J. Syst. Evol. Microbiol.">
        <title>The Global Catalogue of Microorganisms (GCM) 10K type strain sequencing project: providing services to taxonomists for standard genome sequencing and annotation.</title>
        <authorList>
            <consortium name="The Broad Institute Genomics Platform"/>
            <consortium name="The Broad Institute Genome Sequencing Center for Infectious Disease"/>
            <person name="Wu L."/>
            <person name="Ma J."/>
        </authorList>
    </citation>
    <scope>NUCLEOTIDE SEQUENCE [LARGE SCALE GENOMIC DNA]</scope>
    <source>
        <strain evidence="2">CCUG 36916</strain>
    </source>
</reference>
<evidence type="ECO:0000313" key="2">
    <source>
        <dbReference type="Proteomes" id="UP001596237"/>
    </source>
</evidence>
<gene>
    <name evidence="1" type="ORF">ACFQDP_21100</name>
</gene>
<dbReference type="RefSeq" id="WP_009865988.1">
    <property type="nucleotide sequence ID" value="NZ_JBHSTT010000085.1"/>
</dbReference>
<protein>
    <submittedName>
        <fullName evidence="1">Uncharacterized protein</fullName>
    </submittedName>
</protein>